<comment type="caution">
    <text evidence="9">The sequence shown here is derived from an EMBL/GenBank/DDBJ whole genome shotgun (WGS) entry which is preliminary data.</text>
</comment>
<dbReference type="NCBIfam" id="TIGR00820">
    <property type="entry name" value="zip"/>
    <property type="match status" value="1"/>
</dbReference>
<organism evidence="9 10">
    <name type="scientific">Austropuccinia psidii MF-1</name>
    <dbReference type="NCBI Taxonomy" id="1389203"/>
    <lineage>
        <taxon>Eukaryota</taxon>
        <taxon>Fungi</taxon>
        <taxon>Dikarya</taxon>
        <taxon>Basidiomycota</taxon>
        <taxon>Pucciniomycotina</taxon>
        <taxon>Pucciniomycetes</taxon>
        <taxon>Pucciniales</taxon>
        <taxon>Sphaerophragmiaceae</taxon>
        <taxon>Austropuccinia</taxon>
    </lineage>
</organism>
<dbReference type="PANTHER" id="PTHR11040:SF32">
    <property type="entry name" value="ZINC-REGULATED TRANSPORTER 1"/>
    <property type="match status" value="1"/>
</dbReference>
<reference evidence="9" key="1">
    <citation type="submission" date="2021-03" db="EMBL/GenBank/DDBJ databases">
        <title>Draft genome sequence of rust myrtle Austropuccinia psidii MF-1, a brazilian biotype.</title>
        <authorList>
            <person name="Quecine M.C."/>
            <person name="Pachon D.M.R."/>
            <person name="Bonatelli M.L."/>
            <person name="Correr F.H."/>
            <person name="Franceschini L.M."/>
            <person name="Leite T.F."/>
            <person name="Margarido G.R.A."/>
            <person name="Almeida C.A."/>
            <person name="Ferrarezi J.A."/>
            <person name="Labate C.A."/>
        </authorList>
    </citation>
    <scope>NUCLEOTIDE SEQUENCE</scope>
    <source>
        <strain evidence="9">MF-1</strain>
    </source>
</reference>
<proteinExistence type="inferred from homology"/>
<dbReference type="GO" id="GO:0005886">
    <property type="term" value="C:plasma membrane"/>
    <property type="evidence" value="ECO:0007669"/>
    <property type="project" value="TreeGrafter"/>
</dbReference>
<feature type="transmembrane region" description="Helical" evidence="8">
    <location>
        <begin position="339"/>
        <end position="359"/>
    </location>
</feature>
<accession>A0A9Q3DSK1</accession>
<evidence type="ECO:0000313" key="10">
    <source>
        <dbReference type="Proteomes" id="UP000765509"/>
    </source>
</evidence>
<dbReference type="Pfam" id="PF02535">
    <property type="entry name" value="Zip"/>
    <property type="match status" value="1"/>
</dbReference>
<keyword evidence="6 8" id="KW-0406">Ion transport</keyword>
<evidence type="ECO:0000313" key="9">
    <source>
        <dbReference type="EMBL" id="MBW0507397.1"/>
    </source>
</evidence>
<keyword evidence="7 8" id="KW-0472">Membrane</keyword>
<comment type="similarity">
    <text evidence="2 8">Belongs to the ZIP transporter (TC 2.A.5) family.</text>
</comment>
<dbReference type="OrthoDB" id="2502063at2759"/>
<evidence type="ECO:0000256" key="5">
    <source>
        <dbReference type="ARBA" id="ARBA00022989"/>
    </source>
</evidence>
<evidence type="ECO:0000256" key="2">
    <source>
        <dbReference type="ARBA" id="ARBA00006939"/>
    </source>
</evidence>
<protein>
    <recommendedName>
        <fullName evidence="11">ZIP zinc/iron transport family</fullName>
    </recommendedName>
</protein>
<evidence type="ECO:0000256" key="4">
    <source>
        <dbReference type="ARBA" id="ARBA00022692"/>
    </source>
</evidence>
<name>A0A9Q3DSK1_9BASI</name>
<dbReference type="InterPro" id="IPR003689">
    <property type="entry name" value="ZIP"/>
</dbReference>
<keyword evidence="5 8" id="KW-1133">Transmembrane helix</keyword>
<feature type="transmembrane region" description="Helical" evidence="8">
    <location>
        <begin position="265"/>
        <end position="287"/>
    </location>
</feature>
<dbReference type="GO" id="GO:0005385">
    <property type="term" value="F:zinc ion transmembrane transporter activity"/>
    <property type="evidence" value="ECO:0007669"/>
    <property type="project" value="InterPro"/>
</dbReference>
<evidence type="ECO:0000256" key="3">
    <source>
        <dbReference type="ARBA" id="ARBA00022448"/>
    </source>
</evidence>
<keyword evidence="3 8" id="KW-0813">Transport</keyword>
<evidence type="ECO:0008006" key="11">
    <source>
        <dbReference type="Google" id="ProtNLM"/>
    </source>
</evidence>
<feature type="transmembrane region" description="Helical" evidence="8">
    <location>
        <begin position="31"/>
        <end position="53"/>
    </location>
</feature>
<keyword evidence="10" id="KW-1185">Reference proteome</keyword>
<dbReference type="EMBL" id="AVOT02019680">
    <property type="protein sequence ID" value="MBW0507397.1"/>
    <property type="molecule type" value="Genomic_DNA"/>
</dbReference>
<evidence type="ECO:0000256" key="7">
    <source>
        <dbReference type="ARBA" id="ARBA00023136"/>
    </source>
</evidence>
<feature type="transmembrane region" description="Helical" evidence="8">
    <location>
        <begin position="233"/>
        <end position="253"/>
    </location>
</feature>
<feature type="transmembrane region" description="Helical" evidence="8">
    <location>
        <begin position="107"/>
        <end position="130"/>
    </location>
</feature>
<evidence type="ECO:0000256" key="6">
    <source>
        <dbReference type="ARBA" id="ARBA00023065"/>
    </source>
</evidence>
<feature type="transmembrane region" description="Helical" evidence="8">
    <location>
        <begin position="307"/>
        <end position="327"/>
    </location>
</feature>
<feature type="transmembrane region" description="Helical" evidence="8">
    <location>
        <begin position="65"/>
        <end position="87"/>
    </location>
</feature>
<dbReference type="Proteomes" id="UP000765509">
    <property type="component" value="Unassembled WGS sequence"/>
</dbReference>
<dbReference type="PANTHER" id="PTHR11040">
    <property type="entry name" value="ZINC/IRON TRANSPORTER"/>
    <property type="match status" value="1"/>
</dbReference>
<comment type="subcellular location">
    <subcellularLocation>
        <location evidence="1 8">Membrane</location>
        <topology evidence="1 8">Multi-pass membrane protein</topology>
    </subcellularLocation>
</comment>
<keyword evidence="4 8" id="KW-0812">Transmembrane</keyword>
<sequence length="362" mass="38399">MSSSNNSTTTSSSDSDSNCVYPHELNAQLGLRVGGIFVLLFTSMFGTLFPILVRRSKLLSIPPAAYDVAKYFGSGVIIATAFIHLLVPANESLSSTCLPAGWSVYPWAEGIALISVFVIFLVEVISIRLGTRRLIDLNLKNRPSRGIATDAEVGPSIHIPDSLRPKANVTSSPAAIISSASEKTNVDVVVGSVDFLGSGGDARLIGAFILELGVVFHSAVIGLTLAVNPEFTTFFIVIIFHQTFEGLGLGARLSQLTLPERWQAMPVIAGLIYSFVTPISLAIGLGVRQTYNPNSPTALMVQGCLDAFSAGILLYTGLVELLAHDFIMNKSMLIEASDLQLAGAIISVMAGAGLMALLGRWA</sequence>
<feature type="transmembrane region" description="Helical" evidence="8">
    <location>
        <begin position="204"/>
        <end position="227"/>
    </location>
</feature>
<evidence type="ECO:0000256" key="1">
    <source>
        <dbReference type="ARBA" id="ARBA00004141"/>
    </source>
</evidence>
<evidence type="ECO:0000256" key="8">
    <source>
        <dbReference type="RuleBase" id="RU362088"/>
    </source>
</evidence>
<gene>
    <name evidence="9" type="ORF">O181_047112</name>
</gene>
<dbReference type="InterPro" id="IPR004698">
    <property type="entry name" value="Zn/Fe_permease_fun/pln"/>
</dbReference>
<dbReference type="AlphaFoldDB" id="A0A9Q3DSK1"/>